<feature type="domain" description="Metallo-beta-lactamase" evidence="7">
    <location>
        <begin position="546"/>
        <end position="754"/>
    </location>
</feature>
<evidence type="ECO:0000256" key="1">
    <source>
        <dbReference type="ARBA" id="ARBA00004651"/>
    </source>
</evidence>
<keyword evidence="4 6" id="KW-1133">Transmembrane helix</keyword>
<dbReference type="InterPro" id="IPR036866">
    <property type="entry name" value="RibonucZ/Hydroxyglut_hydro"/>
</dbReference>
<sequence length="817" mass="86253">MRTVSGLELDGIFVCGLSVCSGALTWSAPLEVAVAMLVAFAIWGLVGPREQRVRRWLLALACALSFFAGAWRAASVVDAFETARTNLERDHAWPSRCELAGIVETSPARGEDSVRVDVRVGKGACETISFEGRVTLHVPLGIAPPMARGDRVTAIAQLAPAHRFWNDGTGDPAPGQARRGSLLSGGVVDIRVVTPGWGIVSLIDRLRETIRQRIVATFPSETEGMARALVLGESALDDTDQRAFRRSGLSHLLAVSGMHLVLVVATFVSALRALLVRFPALATRIDVNRIAAAVGAPLAWFYADLAGGSGSAIRAAWMSSVALFAVAVGRKPDTWRALGFSILGMALWDPLVAYDLSFVLSVTATFGLVALGKPIERVLVTRAPAWAGFVVRPMAQTTAASVACAPVLAGMGPDLPVAGLVANLVAVPLGEAAALPLCLLHGLLEPLPLAEKGTALAASGALSLVRHVARSFAAIPWGAVPVAAPTSSELAVLAVFAFGVACFRARAAKIGWSALSVAFLVILELDARAAGSPHGRLRVTFADVGQGDAALIDLPDGRSMLIDAGGFVGSPTDTGERVIAPLLRARRRSVVDYVVLSHPHPDHFGGLRTGLSAVRVGEFWDTGQGESEGVGGGYADVLAMMRARGVSIRRPRDLCGVHEIGGATIEVLAPCGPLGPDPDRGPNDNSFVLRIRYGERAVLFVGDAEREEERELVDRGANLRADVLKVGHHGSRTSSSPPFLSAVDPSFAVISCGVRNRFGHPHPNTIRSLATAKIPFFRLDRDGSVVMTTDGHALDVQSLVTMPMYGRLRYFSAKSSP</sequence>
<dbReference type="Gene3D" id="3.60.15.10">
    <property type="entry name" value="Ribonuclease Z/Hydroxyacylglutathione hydrolase-like"/>
    <property type="match status" value="1"/>
</dbReference>
<evidence type="ECO:0000256" key="3">
    <source>
        <dbReference type="ARBA" id="ARBA00022692"/>
    </source>
</evidence>
<feature type="transmembrane region" description="Helical" evidence="6">
    <location>
        <begin position="252"/>
        <end position="275"/>
    </location>
</feature>
<dbReference type="CDD" id="cd07731">
    <property type="entry name" value="ComA-like_MBL-fold"/>
    <property type="match status" value="1"/>
</dbReference>
<evidence type="ECO:0000313" key="8">
    <source>
        <dbReference type="EMBL" id="AKU96712.1"/>
    </source>
</evidence>
<gene>
    <name evidence="8" type="ORF">AKJ09_03376</name>
</gene>
<dbReference type="Pfam" id="PF00753">
    <property type="entry name" value="Lactamase_B"/>
    <property type="match status" value="1"/>
</dbReference>
<keyword evidence="9" id="KW-1185">Reference proteome</keyword>
<dbReference type="EMBL" id="CP012333">
    <property type="protein sequence ID" value="AKU96712.1"/>
    <property type="molecule type" value="Genomic_DNA"/>
</dbReference>
<accession>A0A0K1PT79</accession>
<dbReference type="NCBIfam" id="TIGR00360">
    <property type="entry name" value="ComEC_N-term"/>
    <property type="match status" value="1"/>
</dbReference>
<protein>
    <submittedName>
        <fullName evidence="8">DNA internalization-related competence protein ComEC/Rec2</fullName>
    </submittedName>
</protein>
<comment type="subcellular location">
    <subcellularLocation>
        <location evidence="1">Cell membrane</location>
        <topology evidence="1">Multi-pass membrane protein</topology>
    </subcellularLocation>
</comment>
<dbReference type="RefSeq" id="WP_146647960.1">
    <property type="nucleotide sequence ID" value="NZ_CP012333.1"/>
</dbReference>
<dbReference type="SMART" id="SM00849">
    <property type="entry name" value="Lactamase_B"/>
    <property type="match status" value="1"/>
</dbReference>
<dbReference type="GO" id="GO:0005886">
    <property type="term" value="C:plasma membrane"/>
    <property type="evidence" value="ECO:0007669"/>
    <property type="project" value="UniProtKB-SubCell"/>
</dbReference>
<dbReference type="GO" id="GO:0030420">
    <property type="term" value="P:establishment of competence for transformation"/>
    <property type="evidence" value="ECO:0007669"/>
    <property type="project" value="InterPro"/>
</dbReference>
<dbReference type="Pfam" id="PF03772">
    <property type="entry name" value="Competence"/>
    <property type="match status" value="1"/>
</dbReference>
<dbReference type="InterPro" id="IPR004477">
    <property type="entry name" value="ComEC_N"/>
</dbReference>
<name>A0A0K1PT79_9BACT</name>
<keyword evidence="5 6" id="KW-0472">Membrane</keyword>
<dbReference type="InterPro" id="IPR025405">
    <property type="entry name" value="DUF4131"/>
</dbReference>
<dbReference type="InterPro" id="IPR004797">
    <property type="entry name" value="Competence_ComEC/Rec2"/>
</dbReference>
<dbReference type="PANTHER" id="PTHR30619:SF1">
    <property type="entry name" value="RECOMBINATION PROTEIN 2"/>
    <property type="match status" value="1"/>
</dbReference>
<organism evidence="8 9">
    <name type="scientific">Labilithrix luteola</name>
    <dbReference type="NCBI Taxonomy" id="1391654"/>
    <lineage>
        <taxon>Bacteria</taxon>
        <taxon>Pseudomonadati</taxon>
        <taxon>Myxococcota</taxon>
        <taxon>Polyangia</taxon>
        <taxon>Polyangiales</taxon>
        <taxon>Labilitrichaceae</taxon>
        <taxon>Labilithrix</taxon>
    </lineage>
</organism>
<dbReference type="SUPFAM" id="SSF56281">
    <property type="entry name" value="Metallo-hydrolase/oxidoreductase"/>
    <property type="match status" value="1"/>
</dbReference>
<reference evidence="8 9" key="1">
    <citation type="submission" date="2015-08" db="EMBL/GenBank/DDBJ databases">
        <authorList>
            <person name="Babu N.S."/>
            <person name="Beckwith C.J."/>
            <person name="Beseler K.G."/>
            <person name="Brison A."/>
            <person name="Carone J.V."/>
            <person name="Caskin T.P."/>
            <person name="Diamond M."/>
            <person name="Durham M.E."/>
            <person name="Foxe J.M."/>
            <person name="Go M."/>
            <person name="Henderson B.A."/>
            <person name="Jones I.B."/>
            <person name="McGettigan J.A."/>
            <person name="Micheletti S.J."/>
            <person name="Nasrallah M.E."/>
            <person name="Ortiz D."/>
            <person name="Piller C.R."/>
            <person name="Privatt S.R."/>
            <person name="Schneider S.L."/>
            <person name="Sharp S."/>
            <person name="Smith T.C."/>
            <person name="Stanton J.D."/>
            <person name="Ullery H.E."/>
            <person name="Wilson R.J."/>
            <person name="Serrano M.G."/>
            <person name="Buck G."/>
            <person name="Lee V."/>
            <person name="Wang Y."/>
            <person name="Carvalho R."/>
            <person name="Voegtly L."/>
            <person name="Shi R."/>
            <person name="Duckworth R."/>
            <person name="Johnson A."/>
            <person name="Loviza R."/>
            <person name="Walstead R."/>
            <person name="Shah Z."/>
            <person name="Kiflezghi M."/>
            <person name="Wade K."/>
            <person name="Ball S.L."/>
            <person name="Bradley K.W."/>
            <person name="Asai D.J."/>
            <person name="Bowman C.A."/>
            <person name="Russell D.A."/>
            <person name="Pope W.H."/>
            <person name="Jacobs-Sera D."/>
            <person name="Hendrix R.W."/>
            <person name="Hatfull G.F."/>
        </authorList>
    </citation>
    <scope>NUCLEOTIDE SEQUENCE [LARGE SCALE GENOMIC DNA]</scope>
    <source>
        <strain evidence="8 9">DSM 27648</strain>
    </source>
</reference>
<dbReference type="InterPro" id="IPR035681">
    <property type="entry name" value="ComA-like_MBL"/>
</dbReference>
<dbReference type="NCBIfam" id="TIGR00361">
    <property type="entry name" value="ComEC_Rec2"/>
    <property type="match status" value="1"/>
</dbReference>
<proteinExistence type="predicted"/>
<dbReference type="PANTHER" id="PTHR30619">
    <property type="entry name" value="DNA INTERNALIZATION/COMPETENCE PROTEIN COMEC/REC2"/>
    <property type="match status" value="1"/>
</dbReference>
<evidence type="ECO:0000256" key="2">
    <source>
        <dbReference type="ARBA" id="ARBA00022475"/>
    </source>
</evidence>
<dbReference type="AlphaFoldDB" id="A0A0K1PT79"/>
<evidence type="ECO:0000313" key="9">
    <source>
        <dbReference type="Proteomes" id="UP000064967"/>
    </source>
</evidence>
<evidence type="ECO:0000256" key="4">
    <source>
        <dbReference type="ARBA" id="ARBA00022989"/>
    </source>
</evidence>
<dbReference type="Proteomes" id="UP000064967">
    <property type="component" value="Chromosome"/>
</dbReference>
<keyword evidence="3 6" id="KW-0812">Transmembrane</keyword>
<dbReference type="InterPro" id="IPR001279">
    <property type="entry name" value="Metallo-B-lactamas"/>
</dbReference>
<dbReference type="Pfam" id="PF13567">
    <property type="entry name" value="DUF4131"/>
    <property type="match status" value="1"/>
</dbReference>
<feature type="transmembrane region" description="Helical" evidence="6">
    <location>
        <begin position="32"/>
        <end position="49"/>
    </location>
</feature>
<evidence type="ECO:0000256" key="6">
    <source>
        <dbReference type="SAM" id="Phobius"/>
    </source>
</evidence>
<dbReference type="KEGG" id="llu:AKJ09_03376"/>
<evidence type="ECO:0000256" key="5">
    <source>
        <dbReference type="ARBA" id="ARBA00023136"/>
    </source>
</evidence>
<keyword evidence="2" id="KW-1003">Cell membrane</keyword>
<dbReference type="STRING" id="1391654.AKJ09_03376"/>
<dbReference type="InterPro" id="IPR052159">
    <property type="entry name" value="Competence_DNA_uptake"/>
</dbReference>
<dbReference type="OrthoDB" id="9790149at2"/>
<evidence type="ECO:0000259" key="7">
    <source>
        <dbReference type="SMART" id="SM00849"/>
    </source>
</evidence>